<dbReference type="HOGENOM" id="CLU_077149_1_0_9"/>
<comment type="similarity">
    <text evidence="2">Belongs to the UPF0702 family.</text>
</comment>
<comment type="subcellular location">
    <subcellularLocation>
        <location evidence="1">Cell membrane</location>
        <topology evidence="1">Multi-pass membrane protein</topology>
    </subcellularLocation>
</comment>
<dbReference type="PANTHER" id="PTHR34582">
    <property type="entry name" value="UPF0702 TRANSMEMBRANE PROTEIN YCAP"/>
    <property type="match status" value="1"/>
</dbReference>
<dbReference type="InterPro" id="IPR023090">
    <property type="entry name" value="UPF0702_alpha/beta_dom_sf"/>
</dbReference>
<protein>
    <submittedName>
        <fullName evidence="9">Hypothetical Membrane Associated Protein</fullName>
    </submittedName>
</protein>
<evidence type="ECO:0000256" key="7">
    <source>
        <dbReference type="SAM" id="Phobius"/>
    </source>
</evidence>
<evidence type="ECO:0000313" key="10">
    <source>
        <dbReference type="Proteomes" id="UP000001417"/>
    </source>
</evidence>
<keyword evidence="3" id="KW-1003">Cell membrane</keyword>
<keyword evidence="5 7" id="KW-1133">Transmembrane helix</keyword>
<keyword evidence="6 7" id="KW-0472">Membrane</keyword>
<evidence type="ECO:0000256" key="5">
    <source>
        <dbReference type="ARBA" id="ARBA00022989"/>
    </source>
</evidence>
<organism evidence="9 10">
    <name type="scientific">Bacillus cereus (strain ATCC 14579 / DSM 31 / CCUG 7414 / JCM 2152 / NBRC 15305 / NCIMB 9373 / NCTC 2599 / NRRL B-3711)</name>
    <dbReference type="NCBI Taxonomy" id="226900"/>
    <lineage>
        <taxon>Bacteria</taxon>
        <taxon>Bacillati</taxon>
        <taxon>Bacillota</taxon>
        <taxon>Bacilli</taxon>
        <taxon>Bacillales</taxon>
        <taxon>Bacillaceae</taxon>
        <taxon>Bacillus</taxon>
        <taxon>Bacillus cereus group</taxon>
    </lineage>
</organism>
<evidence type="ECO:0000256" key="4">
    <source>
        <dbReference type="ARBA" id="ARBA00022692"/>
    </source>
</evidence>
<evidence type="ECO:0000259" key="8">
    <source>
        <dbReference type="Pfam" id="PF04239"/>
    </source>
</evidence>
<accession>Q813K3</accession>
<dbReference type="RefSeq" id="WP_001021692.1">
    <property type="nucleotide sequence ID" value="NC_004722.1"/>
</dbReference>
<name>Q813K3_BACCR</name>
<evidence type="ECO:0000256" key="2">
    <source>
        <dbReference type="ARBA" id="ARBA00006448"/>
    </source>
</evidence>
<evidence type="ECO:0000313" key="9">
    <source>
        <dbReference type="EMBL" id="AAP09491.1"/>
    </source>
</evidence>
<dbReference type="InterPro" id="IPR007353">
    <property type="entry name" value="DUF421"/>
</dbReference>
<dbReference type="AlphaFoldDB" id="Q813K3"/>
<reference evidence="9 10" key="1">
    <citation type="journal article" date="2003" name="Nature">
        <title>Genome sequence of Bacillus cereus and comparative analysis with Bacillus anthracis.</title>
        <authorList>
            <person name="Ivanova N."/>
            <person name="Sorokin A."/>
            <person name="Anderson I."/>
            <person name="Galleron N."/>
            <person name="Candelon B."/>
            <person name="Kapatral V."/>
            <person name="Bhattacharyya A."/>
            <person name="Reznik G."/>
            <person name="Mikhailova N."/>
            <person name="Lapidus A."/>
            <person name="Chu L."/>
            <person name="Mazur M."/>
            <person name="Goltsman E."/>
            <person name="Larsen N."/>
            <person name="D'Souza M."/>
            <person name="Walunas T."/>
            <person name="Grechkin Y."/>
            <person name="Pusch G."/>
            <person name="Haselkorn R."/>
            <person name="Fonstein M."/>
            <person name="Ehrlich S.D."/>
            <person name="Overbeek R."/>
            <person name="Kyrpides N."/>
        </authorList>
    </citation>
    <scope>NUCLEOTIDE SEQUENCE [LARGE SCALE GENOMIC DNA]</scope>
    <source>
        <strain evidence="10">ATCC 14579 / DSM 31 / CCUG 7414 / JCM 2152 / NBRC 15305 / NCIMB 9373 / NCTC 2599 / NRRL B-3711</strain>
    </source>
</reference>
<keyword evidence="10" id="KW-1185">Reference proteome</keyword>
<sequence>MNIIWEEIIILTFTGIIVLKMTGSTSVSQMTRAEIIIVVSIGRIIVEPVLSRKVVPSIFAAIIFASILLIIHFFELKSRKVEQFLNGSSIIIVENGEIVKENLMQAKMSEQQLYMQLREKGIHDVKSLQQVTAEPNGRIGYQLIKEAQPITLEMLEKVLDRYNIKR</sequence>
<feature type="domain" description="YetF C-terminal" evidence="8">
    <location>
        <begin position="77"/>
        <end position="146"/>
    </location>
</feature>
<evidence type="ECO:0000256" key="6">
    <source>
        <dbReference type="ARBA" id="ARBA00023136"/>
    </source>
</evidence>
<dbReference type="GO" id="GO:0005886">
    <property type="term" value="C:plasma membrane"/>
    <property type="evidence" value="ECO:0007669"/>
    <property type="project" value="UniProtKB-SubCell"/>
</dbReference>
<dbReference type="KEGG" id="bce:BC2531"/>
<evidence type="ECO:0000256" key="1">
    <source>
        <dbReference type="ARBA" id="ARBA00004651"/>
    </source>
</evidence>
<dbReference type="PANTHER" id="PTHR34582:SF2">
    <property type="entry name" value="UPF0702 TRANSMEMBRANE PROTEIN YDFR"/>
    <property type="match status" value="1"/>
</dbReference>
<keyword evidence="4 7" id="KW-0812">Transmembrane</keyword>
<gene>
    <name evidence="9" type="ordered locus">BC_2531</name>
</gene>
<dbReference type="PATRIC" id="fig|226900.8.peg.2569"/>
<dbReference type="Proteomes" id="UP000001417">
    <property type="component" value="Chromosome"/>
</dbReference>
<dbReference type="EMBL" id="AE016877">
    <property type="protein sequence ID" value="AAP09491.1"/>
    <property type="molecule type" value="Genomic_DNA"/>
</dbReference>
<evidence type="ECO:0000256" key="3">
    <source>
        <dbReference type="ARBA" id="ARBA00022475"/>
    </source>
</evidence>
<dbReference type="Pfam" id="PF04239">
    <property type="entry name" value="DUF421"/>
    <property type="match status" value="1"/>
</dbReference>
<dbReference type="Gene3D" id="3.30.240.20">
    <property type="entry name" value="bsu07140 like domains"/>
    <property type="match status" value="1"/>
</dbReference>
<feature type="transmembrane region" description="Helical" evidence="7">
    <location>
        <begin position="57"/>
        <end position="74"/>
    </location>
</feature>
<proteinExistence type="inferred from homology"/>